<evidence type="ECO:0000256" key="4">
    <source>
        <dbReference type="ARBA" id="ARBA00022989"/>
    </source>
</evidence>
<evidence type="ECO:0000256" key="2">
    <source>
        <dbReference type="ARBA" id="ARBA00022692"/>
    </source>
</evidence>
<dbReference type="KEGG" id="scia:HUG15_16955"/>
<keyword evidence="8" id="KW-1185">Reference proteome</keyword>
<dbReference type="PANTHER" id="PTHR33392:SF3">
    <property type="entry name" value="POLYISOPRENYL-TEICHOIC ACID--PEPTIDOGLYCAN TEICHOIC ACID TRANSFERASE TAGT"/>
    <property type="match status" value="1"/>
</dbReference>
<reference evidence="7 8" key="1">
    <citation type="submission" date="2020-06" db="EMBL/GenBank/DDBJ databases">
        <title>Genomic analysis of Salicibibacter sp. NKC5-3.</title>
        <authorList>
            <person name="Oh Y.J."/>
        </authorList>
    </citation>
    <scope>NUCLEOTIDE SEQUENCE [LARGE SCALE GENOMIC DNA]</scope>
    <source>
        <strain evidence="7 8">NKC5-3</strain>
    </source>
</reference>
<comment type="similarity">
    <text evidence="1">Belongs to the LytR/CpsA/Psr (LCP) family.</text>
</comment>
<evidence type="ECO:0000256" key="5">
    <source>
        <dbReference type="SAM" id="Phobius"/>
    </source>
</evidence>
<dbReference type="Proteomes" id="UP000595823">
    <property type="component" value="Chromosome"/>
</dbReference>
<evidence type="ECO:0000313" key="7">
    <source>
        <dbReference type="EMBL" id="QQK77098.1"/>
    </source>
</evidence>
<dbReference type="AlphaFoldDB" id="A0A7T6Z4Z8"/>
<keyword evidence="2 5" id="KW-0812">Transmembrane</keyword>
<dbReference type="PANTHER" id="PTHR33392">
    <property type="entry name" value="POLYISOPRENYL-TEICHOIC ACID--PEPTIDOGLYCAN TEICHOIC ACID TRANSFERASE TAGU"/>
    <property type="match status" value="1"/>
</dbReference>
<keyword evidence="3" id="KW-0735">Signal-anchor</keyword>
<name>A0A7T6Z4Z8_9BACI</name>
<protein>
    <submittedName>
        <fullName evidence="7">LCP family protein</fullName>
    </submittedName>
</protein>
<dbReference type="InterPro" id="IPR004474">
    <property type="entry name" value="LytR_CpsA_psr"/>
</dbReference>
<proteinExistence type="inferred from homology"/>
<evidence type="ECO:0000256" key="1">
    <source>
        <dbReference type="ARBA" id="ARBA00006068"/>
    </source>
</evidence>
<dbReference type="Gene3D" id="3.40.630.190">
    <property type="entry name" value="LCP protein"/>
    <property type="match status" value="1"/>
</dbReference>
<dbReference type="InterPro" id="IPR050922">
    <property type="entry name" value="LytR/CpsA/Psr_CW_biosynth"/>
</dbReference>
<evidence type="ECO:0000256" key="3">
    <source>
        <dbReference type="ARBA" id="ARBA00022968"/>
    </source>
</evidence>
<dbReference type="Pfam" id="PF03816">
    <property type="entry name" value="LytR_cpsA_psr"/>
    <property type="match status" value="1"/>
</dbReference>
<dbReference type="NCBIfam" id="TIGR00350">
    <property type="entry name" value="lytR_cpsA_psr"/>
    <property type="match status" value="1"/>
</dbReference>
<feature type="transmembrane region" description="Helical" evidence="5">
    <location>
        <begin position="21"/>
        <end position="45"/>
    </location>
</feature>
<evidence type="ECO:0000313" key="8">
    <source>
        <dbReference type="Proteomes" id="UP000595823"/>
    </source>
</evidence>
<dbReference type="GO" id="GO:0071555">
    <property type="term" value="P:cell wall organization"/>
    <property type="evidence" value="ECO:0007669"/>
    <property type="project" value="UniProtKB-KW"/>
</dbReference>
<evidence type="ECO:0000259" key="6">
    <source>
        <dbReference type="Pfam" id="PF03816"/>
    </source>
</evidence>
<gene>
    <name evidence="7" type="ORF">HUG15_16955</name>
</gene>
<sequence length="346" mass="38588">MPKNEPSRAIHHRRKKRRNKKIIFSLAALVSVVIIVAGGLVFYFITQASNLVDETQSSLERGDHSDMRDVAVDPDEDNISVLFLGTDNRDGDLDGLADAILLATFNRDEGSVNVISIPRDSYVQIPGQQTQDQINHAHANGGTDMAIDTVENLLDVPVDYYVTLNFDAFMDTVDVFGGIEVDSPLSFTEQNADGDMDAIEIDEGPQVLNGEEALAYVRMRKQDSAGDLGRGERQQEVLGALIDEATSLSSMANYNEVFDRLQENMNMNMSFNEILGLHTYASAVNEIEYHQLDGENVRENGVEYYQVDDTDLANTQAMLKQHLDLEEERDPDANETINVEENTEHQ</sequence>
<organism evidence="7 8">
    <name type="scientific">Salicibibacter cibarius</name>
    <dbReference type="NCBI Taxonomy" id="2743000"/>
    <lineage>
        <taxon>Bacteria</taxon>
        <taxon>Bacillati</taxon>
        <taxon>Bacillota</taxon>
        <taxon>Bacilli</taxon>
        <taxon>Bacillales</taxon>
        <taxon>Bacillaceae</taxon>
        <taxon>Salicibibacter</taxon>
    </lineage>
</organism>
<dbReference type="EMBL" id="CP054705">
    <property type="protein sequence ID" value="QQK77098.1"/>
    <property type="molecule type" value="Genomic_DNA"/>
</dbReference>
<dbReference type="RefSeq" id="WP_200124223.1">
    <property type="nucleotide sequence ID" value="NZ_CP054705.1"/>
</dbReference>
<feature type="domain" description="Cell envelope-related transcriptional attenuator" evidence="6">
    <location>
        <begin position="97"/>
        <end position="245"/>
    </location>
</feature>
<keyword evidence="4 5" id="KW-1133">Transmembrane helix</keyword>
<accession>A0A7T6Z4Z8</accession>
<keyword evidence="5" id="KW-0472">Membrane</keyword>